<dbReference type="GeneID" id="10529602"/>
<sequence>MSHHTSYGQTEQPYQYHPTTGTAAGGTAQTGPNLQLSRPGTQWAEMGSDYHPSLASGTLANPHQPPVPNIRDIDPHGPAQVGGDSGQPRLHNQLPLQAGPIRGQPQQHLSISPLVHRSASCTSPAQSDLEASDATDRSDSLSVSASTGEFPRSLTSVRSINPQALQSVQACLRSMGNQFRLSEQVEQWAQNLMDMPQEELWLMSILINLNSQIPPAPSSTSTPTVEQTSVTTPPEPGYEFHPNFRLFCRSQIREVLLRPNIAAYTRKMAEHNQIDMWPLTIVKGIIYEQSDTFKQKYLPADYHRNAVFKKELNTLLANILKAEKSNFATYL</sequence>
<evidence type="ECO:0000256" key="1">
    <source>
        <dbReference type="SAM" id="MobiDB-lite"/>
    </source>
</evidence>
<name>E3KCT3_PUCGT</name>
<feature type="region of interest" description="Disordered" evidence="1">
    <location>
        <begin position="215"/>
        <end position="234"/>
    </location>
</feature>
<evidence type="ECO:0000313" key="3">
    <source>
        <dbReference type="Proteomes" id="UP000008783"/>
    </source>
</evidence>
<dbReference type="AlphaFoldDB" id="E3KCT3"/>
<dbReference type="VEuPathDB" id="FungiDB:PGTG_07626"/>
<feature type="compositionally biased region" description="Polar residues" evidence="1">
    <location>
        <begin position="140"/>
        <end position="151"/>
    </location>
</feature>
<proteinExistence type="predicted"/>
<reference key="1">
    <citation type="submission" date="2007-01" db="EMBL/GenBank/DDBJ databases">
        <title>The Genome Sequence of Puccinia graminis f. sp. tritici Strain CRL 75-36-700-3.</title>
        <authorList>
            <consortium name="The Broad Institute Genome Sequencing Platform"/>
            <person name="Birren B."/>
            <person name="Lander E."/>
            <person name="Galagan J."/>
            <person name="Nusbaum C."/>
            <person name="Devon K."/>
            <person name="Cuomo C."/>
            <person name="Jaffe D."/>
            <person name="Butler J."/>
            <person name="Alvarez P."/>
            <person name="Gnerre S."/>
            <person name="Grabherr M."/>
            <person name="Mauceli E."/>
            <person name="Brockman W."/>
            <person name="Young S."/>
            <person name="LaButti K."/>
            <person name="Sykes S."/>
            <person name="DeCaprio D."/>
            <person name="Crawford M."/>
            <person name="Koehrsen M."/>
            <person name="Engels R."/>
            <person name="Montgomery P."/>
            <person name="Pearson M."/>
            <person name="Howarth C."/>
            <person name="Larson L."/>
            <person name="White J."/>
            <person name="Zeng Q."/>
            <person name="Kodira C."/>
            <person name="Yandava C."/>
            <person name="Alvarado L."/>
            <person name="O'Leary S."/>
            <person name="Szabo L."/>
            <person name="Dean R."/>
            <person name="Schein J."/>
        </authorList>
    </citation>
    <scope>NUCLEOTIDE SEQUENCE</scope>
    <source>
        <strain>CRL 75-36-700-3</strain>
    </source>
</reference>
<accession>E3KCT3</accession>
<dbReference type="EMBL" id="DS178281">
    <property type="protein sequence ID" value="EFP82229.1"/>
    <property type="molecule type" value="Genomic_DNA"/>
</dbReference>
<dbReference type="Proteomes" id="UP000008783">
    <property type="component" value="Unassembled WGS sequence"/>
</dbReference>
<feature type="compositionally biased region" description="Low complexity" evidence="1">
    <location>
        <begin position="19"/>
        <end position="31"/>
    </location>
</feature>
<dbReference type="InParanoid" id="E3KCT3"/>
<dbReference type="HOGENOM" id="CLU_839732_0_0_1"/>
<reference evidence="3" key="2">
    <citation type="journal article" date="2011" name="Proc. Natl. Acad. Sci. U.S.A.">
        <title>Obligate biotrophy features unraveled by the genomic analysis of rust fungi.</title>
        <authorList>
            <person name="Duplessis S."/>
            <person name="Cuomo C.A."/>
            <person name="Lin Y.-C."/>
            <person name="Aerts A."/>
            <person name="Tisserant E."/>
            <person name="Veneault-Fourrey C."/>
            <person name="Joly D.L."/>
            <person name="Hacquard S."/>
            <person name="Amselem J."/>
            <person name="Cantarel B.L."/>
            <person name="Chiu R."/>
            <person name="Coutinho P.M."/>
            <person name="Feau N."/>
            <person name="Field M."/>
            <person name="Frey P."/>
            <person name="Gelhaye E."/>
            <person name="Goldberg J."/>
            <person name="Grabherr M.G."/>
            <person name="Kodira C.D."/>
            <person name="Kohler A."/>
            <person name="Kuees U."/>
            <person name="Lindquist E.A."/>
            <person name="Lucas S.M."/>
            <person name="Mago R."/>
            <person name="Mauceli E."/>
            <person name="Morin E."/>
            <person name="Murat C."/>
            <person name="Pangilinan J.L."/>
            <person name="Park R."/>
            <person name="Pearson M."/>
            <person name="Quesneville H."/>
            <person name="Rouhier N."/>
            <person name="Sakthikumar S."/>
            <person name="Salamov A.A."/>
            <person name="Schmutz J."/>
            <person name="Selles B."/>
            <person name="Shapiro H."/>
            <person name="Tanguay P."/>
            <person name="Tuskan G.A."/>
            <person name="Henrissat B."/>
            <person name="Van de Peer Y."/>
            <person name="Rouze P."/>
            <person name="Ellis J.G."/>
            <person name="Dodds P.N."/>
            <person name="Schein J.E."/>
            <person name="Zhong S."/>
            <person name="Hamelin R.C."/>
            <person name="Grigoriev I.V."/>
            <person name="Szabo L.J."/>
            <person name="Martin F."/>
        </authorList>
    </citation>
    <scope>NUCLEOTIDE SEQUENCE [LARGE SCALE GENOMIC DNA]</scope>
    <source>
        <strain evidence="3">CRL 75-36-700-3 / race SCCL</strain>
    </source>
</reference>
<feature type="compositionally biased region" description="Polar residues" evidence="1">
    <location>
        <begin position="1"/>
        <end position="13"/>
    </location>
</feature>
<dbReference type="KEGG" id="pgr:PGTG_07626"/>
<dbReference type="OrthoDB" id="2501477at2759"/>
<evidence type="ECO:0000313" key="2">
    <source>
        <dbReference type="EMBL" id="EFP82229.1"/>
    </source>
</evidence>
<organism evidence="2 3">
    <name type="scientific">Puccinia graminis f. sp. tritici (strain CRL 75-36-700-3 / race SCCL)</name>
    <name type="common">Black stem rust fungus</name>
    <dbReference type="NCBI Taxonomy" id="418459"/>
    <lineage>
        <taxon>Eukaryota</taxon>
        <taxon>Fungi</taxon>
        <taxon>Dikarya</taxon>
        <taxon>Basidiomycota</taxon>
        <taxon>Pucciniomycotina</taxon>
        <taxon>Pucciniomycetes</taxon>
        <taxon>Pucciniales</taxon>
        <taxon>Pucciniaceae</taxon>
        <taxon>Puccinia</taxon>
    </lineage>
</organism>
<feature type="region of interest" description="Disordered" evidence="1">
    <location>
        <begin position="1"/>
        <end position="151"/>
    </location>
</feature>
<dbReference type="RefSeq" id="XP_003326648.1">
    <property type="nucleotide sequence ID" value="XM_003326600.1"/>
</dbReference>
<gene>
    <name evidence="2" type="ORF">PGTG_07626</name>
</gene>
<protein>
    <submittedName>
        <fullName evidence="2">Uncharacterized protein</fullName>
    </submittedName>
</protein>
<keyword evidence="3" id="KW-1185">Reference proteome</keyword>